<organism evidence="1 2">
    <name type="scientific">Mycena albidolilacea</name>
    <dbReference type="NCBI Taxonomy" id="1033008"/>
    <lineage>
        <taxon>Eukaryota</taxon>
        <taxon>Fungi</taxon>
        <taxon>Dikarya</taxon>
        <taxon>Basidiomycota</taxon>
        <taxon>Agaricomycotina</taxon>
        <taxon>Agaricomycetes</taxon>
        <taxon>Agaricomycetidae</taxon>
        <taxon>Agaricales</taxon>
        <taxon>Marasmiineae</taxon>
        <taxon>Mycenaceae</taxon>
        <taxon>Mycena</taxon>
    </lineage>
</organism>
<dbReference type="AlphaFoldDB" id="A0AAD7EKA8"/>
<proteinExistence type="predicted"/>
<gene>
    <name evidence="1" type="ORF">DFH08DRAFT_621771</name>
</gene>
<comment type="caution">
    <text evidence="1">The sequence shown here is derived from an EMBL/GenBank/DDBJ whole genome shotgun (WGS) entry which is preliminary data.</text>
</comment>
<keyword evidence="2" id="KW-1185">Reference proteome</keyword>
<accession>A0AAD7EKA8</accession>
<evidence type="ECO:0000313" key="1">
    <source>
        <dbReference type="EMBL" id="KAJ7331374.1"/>
    </source>
</evidence>
<dbReference type="Proteomes" id="UP001218218">
    <property type="component" value="Unassembled WGS sequence"/>
</dbReference>
<evidence type="ECO:0000313" key="2">
    <source>
        <dbReference type="Proteomes" id="UP001218218"/>
    </source>
</evidence>
<dbReference type="EMBL" id="JARIHO010000035">
    <property type="protein sequence ID" value="KAJ7331374.1"/>
    <property type="molecule type" value="Genomic_DNA"/>
</dbReference>
<name>A0AAD7EKA8_9AGAR</name>
<protein>
    <submittedName>
        <fullName evidence="1">Uncharacterized protein</fullName>
    </submittedName>
</protein>
<feature type="non-terminal residue" evidence="1">
    <location>
        <position position="106"/>
    </location>
</feature>
<sequence>PSLYQLQARIAFLSGIKLVMYHCCKQSCCCFVGPFEGLDSCPYCNEPRYDSRGRPRATFDYLPLIPRLKALFADKKTCEQLLYRARYNSKPGKISDVFDSLHYRRL</sequence>
<feature type="non-terminal residue" evidence="1">
    <location>
        <position position="1"/>
    </location>
</feature>
<reference evidence="1" key="1">
    <citation type="submission" date="2023-03" db="EMBL/GenBank/DDBJ databases">
        <title>Massive genome expansion in bonnet fungi (Mycena s.s.) driven by repeated elements and novel gene families across ecological guilds.</title>
        <authorList>
            <consortium name="Lawrence Berkeley National Laboratory"/>
            <person name="Harder C.B."/>
            <person name="Miyauchi S."/>
            <person name="Viragh M."/>
            <person name="Kuo A."/>
            <person name="Thoen E."/>
            <person name="Andreopoulos B."/>
            <person name="Lu D."/>
            <person name="Skrede I."/>
            <person name="Drula E."/>
            <person name="Henrissat B."/>
            <person name="Morin E."/>
            <person name="Kohler A."/>
            <person name="Barry K."/>
            <person name="LaButti K."/>
            <person name="Morin E."/>
            <person name="Salamov A."/>
            <person name="Lipzen A."/>
            <person name="Mereny Z."/>
            <person name="Hegedus B."/>
            <person name="Baldrian P."/>
            <person name="Stursova M."/>
            <person name="Weitz H."/>
            <person name="Taylor A."/>
            <person name="Grigoriev I.V."/>
            <person name="Nagy L.G."/>
            <person name="Martin F."/>
            <person name="Kauserud H."/>
        </authorList>
    </citation>
    <scope>NUCLEOTIDE SEQUENCE</scope>
    <source>
        <strain evidence="1">CBHHK002</strain>
    </source>
</reference>